<evidence type="ECO:0000256" key="10">
    <source>
        <dbReference type="SAM" id="MobiDB-lite"/>
    </source>
</evidence>
<evidence type="ECO:0000313" key="16">
    <source>
        <dbReference type="Proteomes" id="UP000268535"/>
    </source>
</evidence>
<dbReference type="Proteomes" id="UP000274922">
    <property type="component" value="Unassembled WGS sequence"/>
</dbReference>
<evidence type="ECO:0000256" key="8">
    <source>
        <dbReference type="PROSITE-ProRule" id="PRU00176"/>
    </source>
</evidence>
<name>A0A4P9X1U2_9FUNG</name>
<dbReference type="InterPro" id="IPR039515">
    <property type="entry name" value="NOT4_mRING-HC-C4C4"/>
</dbReference>
<comment type="subcellular location">
    <subcellularLocation>
        <location evidence="1">Nucleus</location>
    </subcellularLocation>
</comment>
<reference evidence="16 17" key="1">
    <citation type="journal article" date="2018" name="Nat. Microbiol.">
        <title>Leveraging single-cell genomics to expand the fungal tree of life.</title>
        <authorList>
            <person name="Ahrendt S.R."/>
            <person name="Quandt C.A."/>
            <person name="Ciobanu D."/>
            <person name="Clum A."/>
            <person name="Salamov A."/>
            <person name="Andreopoulos B."/>
            <person name="Cheng J.F."/>
            <person name="Woyke T."/>
            <person name="Pelin A."/>
            <person name="Henrissat B."/>
            <person name="Reynolds N.K."/>
            <person name="Benny G.L."/>
            <person name="Smith M.E."/>
            <person name="James T.Y."/>
            <person name="Grigoriev I.V."/>
        </authorList>
    </citation>
    <scope>NUCLEOTIDE SEQUENCE [LARGE SCALE GENOMIC DNA]</scope>
    <source>
        <strain evidence="16 17">ATCC 52028</strain>
    </source>
</reference>
<dbReference type="GO" id="GO:0005634">
    <property type="term" value="C:nucleus"/>
    <property type="evidence" value="ECO:0007669"/>
    <property type="project" value="UniProtKB-SubCell"/>
</dbReference>
<evidence type="ECO:0000256" key="6">
    <source>
        <dbReference type="ARBA" id="ARBA00023054"/>
    </source>
</evidence>
<reference evidence="15" key="2">
    <citation type="submission" date="2018-04" db="EMBL/GenBank/DDBJ databases">
        <title>Leveraging single-cell genomics to expand the Fungal Tree of Life.</title>
        <authorList>
            <consortium name="DOE Joint Genome Institute"/>
            <person name="Ahrendt S.R."/>
            <person name="Quandt C.A."/>
            <person name="Ciobanu D."/>
            <person name="Clum A."/>
            <person name="Salamov A."/>
            <person name="Andreopoulos B."/>
            <person name="Cheng J.-F."/>
            <person name="Woyke T."/>
            <person name="Pelin A."/>
            <person name="Henrissat B."/>
            <person name="Benny G.L."/>
            <person name="Smith M.E."/>
            <person name="James T.Y."/>
            <person name="Grigoriev I.V."/>
        </authorList>
    </citation>
    <scope>NUCLEOTIDE SEQUENCE</scope>
    <source>
        <strain evidence="15">ATCC 52028</strain>
    </source>
</reference>
<dbReference type="SUPFAM" id="SSF57850">
    <property type="entry name" value="RING/U-box"/>
    <property type="match status" value="1"/>
</dbReference>
<keyword evidence="4 9" id="KW-0862">Zinc</keyword>
<feature type="region of interest" description="Disordered" evidence="10">
    <location>
        <begin position="68"/>
        <end position="87"/>
    </location>
</feature>
<dbReference type="CDD" id="cd16618">
    <property type="entry name" value="mRING-HC-C4C4_CNOT4"/>
    <property type="match status" value="1"/>
</dbReference>
<evidence type="ECO:0000259" key="11">
    <source>
        <dbReference type="PROSITE" id="PS50089"/>
    </source>
</evidence>
<evidence type="ECO:0000256" key="7">
    <source>
        <dbReference type="ARBA" id="ARBA00023242"/>
    </source>
</evidence>
<dbReference type="PANTHER" id="PTHR12603:SF0">
    <property type="entry name" value="CCR4-NOT TRANSCRIPTION COMPLEX SUBUNIT 4"/>
    <property type="match status" value="1"/>
</dbReference>
<feature type="domain" description="RRM" evidence="12">
    <location>
        <begin position="98"/>
        <end position="185"/>
    </location>
</feature>
<keyword evidence="7" id="KW-0539">Nucleus</keyword>
<sequence length="219" mass="25382">MECPLCMEEIDISDRYFKPCPCSYQICRFCYNHIKENLNGLCPACRRQYNDETIEWKPVPQEQLLKYKASKKRKERERKEHDQANRRHLQNVRVVQKNLVYALGLPAKISTEEVLRSNDFFGQYGKIIKIVVNRRNHAHTPVLPNVANTGVYITYARKEDAQRAIDAVDSVVFDGKVVRATFGTTKYCSSFLKGQACQLPACQYLHELAEEADQFAKEE</sequence>
<keyword evidence="2 9" id="KW-0479">Metal-binding</keyword>
<feature type="domain" description="C3H1-type" evidence="13">
    <location>
        <begin position="182"/>
        <end position="209"/>
    </location>
</feature>
<dbReference type="Gene3D" id="3.30.70.330">
    <property type="match status" value="1"/>
</dbReference>
<evidence type="ECO:0000256" key="1">
    <source>
        <dbReference type="ARBA" id="ARBA00004123"/>
    </source>
</evidence>
<keyword evidence="6" id="KW-0175">Coiled coil</keyword>
<organism evidence="15 17">
    <name type="scientific">Caulochytrium protostelioides</name>
    <dbReference type="NCBI Taxonomy" id="1555241"/>
    <lineage>
        <taxon>Eukaryota</taxon>
        <taxon>Fungi</taxon>
        <taxon>Fungi incertae sedis</taxon>
        <taxon>Chytridiomycota</taxon>
        <taxon>Chytridiomycota incertae sedis</taxon>
        <taxon>Chytridiomycetes</taxon>
        <taxon>Caulochytriales</taxon>
        <taxon>Caulochytriaceae</taxon>
        <taxon>Caulochytrium</taxon>
    </lineage>
</organism>
<protein>
    <submittedName>
        <fullName evidence="15">Uncharacterized protein</fullName>
    </submittedName>
</protein>
<gene>
    <name evidence="14" type="ORF">CAUPRSCDRAFT_7438</name>
    <name evidence="15" type="ORF">CXG81DRAFT_14827</name>
</gene>
<reference evidence="14" key="3">
    <citation type="submission" date="2018-08" db="EMBL/GenBank/DDBJ databases">
        <title>Leveraging single-cell genomics to expand the Fungal Tree of Life.</title>
        <authorList>
            <consortium name="DOE Joint Genome Institute"/>
            <person name="Ahrendt S.R."/>
            <person name="Quandt C.A."/>
            <person name="Ciobanu D."/>
            <person name="Clum A."/>
            <person name="Salamov A."/>
            <person name="Andreopoulos B."/>
            <person name="Cheng J.-F."/>
            <person name="Woyke T."/>
            <person name="Pelin A."/>
            <person name="Henrissat B."/>
            <person name="Reynolds N."/>
            <person name="Benny G.L."/>
            <person name="Smith M.E."/>
            <person name="James T.Y."/>
            <person name="Grigoriev I.V."/>
        </authorList>
    </citation>
    <scope>NUCLEOTIDE SEQUENCE</scope>
    <source>
        <strain evidence="14">ATCC 52028</strain>
    </source>
</reference>
<dbReference type="Proteomes" id="UP000268535">
    <property type="component" value="Unassembled WGS sequence"/>
</dbReference>
<dbReference type="SMART" id="SM00361">
    <property type="entry name" value="RRM_1"/>
    <property type="match status" value="1"/>
</dbReference>
<keyword evidence="3 9" id="KW-0863">Zinc-finger</keyword>
<accession>A0A4P9X1U2</accession>
<evidence type="ECO:0000256" key="3">
    <source>
        <dbReference type="ARBA" id="ARBA00022771"/>
    </source>
</evidence>
<dbReference type="EMBL" id="ML009558">
    <property type="protein sequence ID" value="RKO96867.1"/>
    <property type="molecule type" value="Genomic_DNA"/>
</dbReference>
<evidence type="ECO:0000256" key="9">
    <source>
        <dbReference type="PROSITE-ProRule" id="PRU00723"/>
    </source>
</evidence>
<dbReference type="PANTHER" id="PTHR12603">
    <property type="entry name" value="CCR4-NOT TRANSCRIPTION COMPLEX RELATED"/>
    <property type="match status" value="1"/>
</dbReference>
<keyword evidence="5 8" id="KW-0694">RNA-binding</keyword>
<dbReference type="InterPro" id="IPR000504">
    <property type="entry name" value="RRM_dom"/>
</dbReference>
<evidence type="ECO:0000313" key="14">
    <source>
        <dbReference type="EMBL" id="RKO96867.1"/>
    </source>
</evidence>
<dbReference type="InterPro" id="IPR003954">
    <property type="entry name" value="RRM_euk-type"/>
</dbReference>
<dbReference type="InterPro" id="IPR034261">
    <property type="entry name" value="CNOT4_RRM"/>
</dbReference>
<dbReference type="PROSITE" id="PS50089">
    <property type="entry name" value="ZF_RING_2"/>
    <property type="match status" value="1"/>
</dbReference>
<evidence type="ECO:0000259" key="13">
    <source>
        <dbReference type="PROSITE" id="PS50103"/>
    </source>
</evidence>
<evidence type="ECO:0000256" key="5">
    <source>
        <dbReference type="ARBA" id="ARBA00022884"/>
    </source>
</evidence>
<feature type="non-terminal residue" evidence="15">
    <location>
        <position position="219"/>
    </location>
</feature>
<dbReference type="GO" id="GO:0008270">
    <property type="term" value="F:zinc ion binding"/>
    <property type="evidence" value="ECO:0007669"/>
    <property type="project" value="UniProtKB-KW"/>
</dbReference>
<dbReference type="Gene3D" id="3.30.40.10">
    <property type="entry name" value="Zinc/RING finger domain, C3HC4 (zinc finger)"/>
    <property type="match status" value="1"/>
</dbReference>
<dbReference type="STRING" id="1555241.A0A4P9X1U2"/>
<evidence type="ECO:0000259" key="12">
    <source>
        <dbReference type="PROSITE" id="PS50102"/>
    </source>
</evidence>
<dbReference type="FunFam" id="3.30.40.10:FF:000006">
    <property type="entry name" value="CCR4-NOT transcription complex subunit 4"/>
    <property type="match status" value="1"/>
</dbReference>
<dbReference type="PROSITE" id="PS50103">
    <property type="entry name" value="ZF_C3H1"/>
    <property type="match status" value="1"/>
</dbReference>
<evidence type="ECO:0000313" key="17">
    <source>
        <dbReference type="Proteomes" id="UP000274922"/>
    </source>
</evidence>
<feature type="domain" description="RING-type" evidence="11">
    <location>
        <begin position="3"/>
        <end position="46"/>
    </location>
</feature>
<feature type="zinc finger region" description="C3H1-type" evidence="9">
    <location>
        <begin position="182"/>
        <end position="209"/>
    </location>
</feature>
<evidence type="ECO:0000313" key="15">
    <source>
        <dbReference type="EMBL" id="RKO99212.1"/>
    </source>
</evidence>
<proteinExistence type="predicted"/>
<dbReference type="SUPFAM" id="SSF54928">
    <property type="entry name" value="RNA-binding domain, RBD"/>
    <property type="match status" value="1"/>
</dbReference>
<dbReference type="InterPro" id="IPR001841">
    <property type="entry name" value="Znf_RING"/>
</dbReference>
<dbReference type="AlphaFoldDB" id="A0A4P9X1U2"/>
<dbReference type="GO" id="GO:0003723">
    <property type="term" value="F:RNA binding"/>
    <property type="evidence" value="ECO:0007669"/>
    <property type="project" value="UniProtKB-UniRule"/>
</dbReference>
<dbReference type="Pfam" id="PF14570">
    <property type="entry name" value="zf-RING_4"/>
    <property type="match status" value="1"/>
</dbReference>
<dbReference type="InterPro" id="IPR000571">
    <property type="entry name" value="Znf_CCCH"/>
</dbReference>
<dbReference type="InterPro" id="IPR013083">
    <property type="entry name" value="Znf_RING/FYVE/PHD"/>
</dbReference>
<evidence type="ECO:0000256" key="4">
    <source>
        <dbReference type="ARBA" id="ARBA00022833"/>
    </source>
</evidence>
<dbReference type="InterPro" id="IPR039780">
    <property type="entry name" value="Mot2"/>
</dbReference>
<dbReference type="InterPro" id="IPR012677">
    <property type="entry name" value="Nucleotide-bd_a/b_plait_sf"/>
</dbReference>
<dbReference type="GO" id="GO:0004842">
    <property type="term" value="F:ubiquitin-protein transferase activity"/>
    <property type="evidence" value="ECO:0007669"/>
    <property type="project" value="InterPro"/>
</dbReference>
<dbReference type="CDD" id="cd12438">
    <property type="entry name" value="RRM_CNOT4"/>
    <property type="match status" value="1"/>
</dbReference>
<dbReference type="EMBL" id="ML014308">
    <property type="protein sequence ID" value="RKO99212.1"/>
    <property type="molecule type" value="Genomic_DNA"/>
</dbReference>
<dbReference type="GO" id="GO:0016567">
    <property type="term" value="P:protein ubiquitination"/>
    <property type="evidence" value="ECO:0007669"/>
    <property type="project" value="TreeGrafter"/>
</dbReference>
<dbReference type="Pfam" id="PF00076">
    <property type="entry name" value="RRM_1"/>
    <property type="match status" value="1"/>
</dbReference>
<dbReference type="GO" id="GO:0030014">
    <property type="term" value="C:CCR4-NOT complex"/>
    <property type="evidence" value="ECO:0007669"/>
    <property type="project" value="InterPro"/>
</dbReference>
<dbReference type="OrthoDB" id="1923159at2759"/>
<dbReference type="InterPro" id="IPR035979">
    <property type="entry name" value="RBD_domain_sf"/>
</dbReference>
<evidence type="ECO:0000256" key="2">
    <source>
        <dbReference type="ARBA" id="ARBA00022723"/>
    </source>
</evidence>
<keyword evidence="17" id="KW-1185">Reference proteome</keyword>
<dbReference type="PROSITE" id="PS50102">
    <property type="entry name" value="RRM"/>
    <property type="match status" value="1"/>
</dbReference>